<reference evidence="1 2" key="1">
    <citation type="submission" date="2018-09" db="EMBL/GenBank/DDBJ databases">
        <title>Genomic investigation of the strawberry pathogen Phytophthora fragariae indicates pathogenicity is determined by transcriptional variation in three key races.</title>
        <authorList>
            <person name="Adams T.M."/>
            <person name="Armitage A.D."/>
            <person name="Sobczyk M.K."/>
            <person name="Bates H.J."/>
            <person name="Dunwell J.M."/>
            <person name="Nellist C.F."/>
            <person name="Harrison R.J."/>
        </authorList>
    </citation>
    <scope>NUCLEOTIDE SEQUENCE [LARGE SCALE GENOMIC DNA]</scope>
    <source>
        <strain evidence="1 2">SCRP245</strain>
    </source>
</reference>
<evidence type="ECO:0000313" key="2">
    <source>
        <dbReference type="Proteomes" id="UP000460718"/>
    </source>
</evidence>
<dbReference type="EMBL" id="QXFW01000804">
    <property type="protein sequence ID" value="KAE9002633.1"/>
    <property type="molecule type" value="Genomic_DNA"/>
</dbReference>
<protein>
    <submittedName>
        <fullName evidence="1">Uncharacterized protein</fullName>
    </submittedName>
</protein>
<accession>A0A6A3KFJ6</accession>
<comment type="caution">
    <text evidence="1">The sequence shown here is derived from an EMBL/GenBank/DDBJ whole genome shotgun (WGS) entry which is preliminary data.</text>
</comment>
<dbReference type="Proteomes" id="UP000460718">
    <property type="component" value="Unassembled WGS sequence"/>
</dbReference>
<name>A0A6A3KFJ6_9STRA</name>
<dbReference type="AlphaFoldDB" id="A0A6A3KFJ6"/>
<gene>
    <name evidence="1" type="ORF">PF011_g13229</name>
</gene>
<proteinExistence type="predicted"/>
<sequence>MEVDNFIAKFDDAATGKATSESSFEKLSAELQMLSPD</sequence>
<evidence type="ECO:0000313" key="1">
    <source>
        <dbReference type="EMBL" id="KAE9002633.1"/>
    </source>
</evidence>
<organism evidence="1 2">
    <name type="scientific">Phytophthora fragariae</name>
    <dbReference type="NCBI Taxonomy" id="53985"/>
    <lineage>
        <taxon>Eukaryota</taxon>
        <taxon>Sar</taxon>
        <taxon>Stramenopiles</taxon>
        <taxon>Oomycota</taxon>
        <taxon>Peronosporomycetes</taxon>
        <taxon>Peronosporales</taxon>
        <taxon>Peronosporaceae</taxon>
        <taxon>Phytophthora</taxon>
    </lineage>
</organism>